<proteinExistence type="predicted"/>
<name>A0ABS8BY61_9RHOB</name>
<dbReference type="EMBL" id="JAJATZ010000009">
    <property type="protein sequence ID" value="MCB5200519.1"/>
    <property type="molecule type" value="Genomic_DNA"/>
</dbReference>
<dbReference type="RefSeq" id="WP_226749039.1">
    <property type="nucleotide sequence ID" value="NZ_JAJATZ010000009.1"/>
</dbReference>
<accession>A0ABS8BY61</accession>
<evidence type="ECO:0000313" key="2">
    <source>
        <dbReference type="Proteomes" id="UP001138961"/>
    </source>
</evidence>
<keyword evidence="2" id="KW-1185">Reference proteome</keyword>
<organism evidence="1 2">
    <name type="scientific">Loktanella gaetbuli</name>
    <dbReference type="NCBI Taxonomy" id="2881335"/>
    <lineage>
        <taxon>Bacteria</taxon>
        <taxon>Pseudomonadati</taxon>
        <taxon>Pseudomonadota</taxon>
        <taxon>Alphaproteobacteria</taxon>
        <taxon>Rhodobacterales</taxon>
        <taxon>Roseobacteraceae</taxon>
        <taxon>Loktanella</taxon>
    </lineage>
</organism>
<gene>
    <name evidence="1" type="ORF">LGQ03_14850</name>
</gene>
<dbReference type="Proteomes" id="UP001138961">
    <property type="component" value="Unassembled WGS sequence"/>
</dbReference>
<protein>
    <submittedName>
        <fullName evidence="1">Uncharacterized protein</fullName>
    </submittedName>
</protein>
<comment type="caution">
    <text evidence="1">The sequence shown here is derived from an EMBL/GenBank/DDBJ whole genome shotgun (WGS) entry which is preliminary data.</text>
</comment>
<reference evidence="1" key="1">
    <citation type="submission" date="2021-10" db="EMBL/GenBank/DDBJ databases">
        <title>Loktanella gaetbuli sp. nov., isolated from a tidal flat.</title>
        <authorList>
            <person name="Park S."/>
            <person name="Yoon J.-H."/>
        </authorList>
    </citation>
    <scope>NUCLEOTIDE SEQUENCE</scope>
    <source>
        <strain evidence="1">TSTF-M6</strain>
    </source>
</reference>
<sequence length="198" mass="21262">MADTFPTTLNSVSQTPNAALDLSLANAAAFSEFDRCMALTRAAIAAEAYADAANQDPALAGCDQAAADAWAMADEALWRFHSDRSVTLWDVKYAAWVLLLMLEDDGDGLDTLTQRAQSLRYRAQRFARSPLPVELLSAPRMVVAADLVDEIIAAAQEDLTAREALRATPAVSTDLGLSSSRVDVKCEEIEDGLDVSPV</sequence>
<evidence type="ECO:0000313" key="1">
    <source>
        <dbReference type="EMBL" id="MCB5200519.1"/>
    </source>
</evidence>